<evidence type="ECO:0000313" key="2">
    <source>
        <dbReference type="WBParaSite" id="ES5_v2.g8049.t1"/>
    </source>
</evidence>
<protein>
    <submittedName>
        <fullName evidence="2">Vitellogenin</fullName>
    </submittedName>
</protein>
<dbReference type="WBParaSite" id="ES5_v2.g8049.t1">
    <property type="protein sequence ID" value="ES5_v2.g8049.t1"/>
    <property type="gene ID" value="ES5_v2.g8049"/>
</dbReference>
<evidence type="ECO:0000313" key="1">
    <source>
        <dbReference type="Proteomes" id="UP000887579"/>
    </source>
</evidence>
<name>A0AC34GTT4_9BILA</name>
<accession>A0AC34GTT4</accession>
<sequence length="849" mass="96954">MIFLFLFLIFFQTVFCENEHKPIPDLPYSAQPPVSTGKTRLLLYEYDLHSKTIIHDPRAPEGSGILHEIKARYNYEMLHHDLGGNILSRYQITKCITGPCQNVPDFYVYMVQGGQNLISVYAKVEDETVKPDWGATSALAYAIASPAKSGEGDEQLVVMPHGHCVQFFGRPEDKTFTRKIDRCDFGGAQNHTLLSGLTTFDYQQFIEYKQNKKIDADIVFTEADEQFIIQSPLDERLALRINSHLSLEMMNRTLRIMNRYCPHNISGDDCARQIFGATILGKNWSDITKKLASLSSTTTENNLSNFLNNEQSNLKACTKPEKCFELFKKLTNVIRISTPEEIEKELEKQNSDARLILFLNAIATAGSPNTWKKAIEIATKHGGEHLAQSFIDSLAFTTIPTASGIKAIMKDFISNKQLKYYSAFGYLINRRCKETPSKRNACNLQKDSYLNVLLKNEMGATVEELSEALWHFDLKSAAEFFKQFLCSNHPSNLVNRALSFYEKLGSSHFDRQINMKLLNIFRNTCPQSITTQQSISAMNTLVRISPDFQTMGSFILRGESNNPIDHNLWAQFYERVNQFAENGPYKHENYWQTLRDLKPFRPNYLQRSLGHDSSSYWINIHNSSLPFTLTGSLMPSESYLNTHLSLKNNISLINLEIHEDQSRINLLGYPMEAHNLHQTSYLYEFSQNIRLISGLTLDLHISVIYGIKNNGEKNKASFSQGLELGVKAAIGNANEHFGQVEYLSTTNGDFSSNVINKSCPYLSFDNVHKTLKFTQSSSTKKAEEKMENAKVQGSSINLGKFVNHQYMKDLIKNHSKRKFSMNNIIVKEKSNRKDNKKWDNKREITRLKR</sequence>
<reference evidence="2" key="1">
    <citation type="submission" date="2022-11" db="UniProtKB">
        <authorList>
            <consortium name="WormBaseParasite"/>
        </authorList>
    </citation>
    <scope>IDENTIFICATION</scope>
</reference>
<dbReference type="Proteomes" id="UP000887579">
    <property type="component" value="Unplaced"/>
</dbReference>
<organism evidence="1 2">
    <name type="scientific">Panagrolaimus sp. ES5</name>
    <dbReference type="NCBI Taxonomy" id="591445"/>
    <lineage>
        <taxon>Eukaryota</taxon>
        <taxon>Metazoa</taxon>
        <taxon>Ecdysozoa</taxon>
        <taxon>Nematoda</taxon>
        <taxon>Chromadorea</taxon>
        <taxon>Rhabditida</taxon>
        <taxon>Tylenchina</taxon>
        <taxon>Panagrolaimomorpha</taxon>
        <taxon>Panagrolaimoidea</taxon>
        <taxon>Panagrolaimidae</taxon>
        <taxon>Panagrolaimus</taxon>
    </lineage>
</organism>
<proteinExistence type="predicted"/>